<dbReference type="InterPro" id="IPR029787">
    <property type="entry name" value="Nucleotide_cyclase"/>
</dbReference>
<dbReference type="PROSITE" id="PS50113">
    <property type="entry name" value="PAC"/>
    <property type="match status" value="1"/>
</dbReference>
<evidence type="ECO:0000313" key="3">
    <source>
        <dbReference type="EMBL" id="MDC2889525.1"/>
    </source>
</evidence>
<keyword evidence="4" id="KW-1185">Reference proteome</keyword>
<dbReference type="Gene3D" id="3.30.70.270">
    <property type="match status" value="1"/>
</dbReference>
<evidence type="ECO:0000259" key="2">
    <source>
        <dbReference type="PROSITE" id="PS50887"/>
    </source>
</evidence>
<dbReference type="RefSeq" id="WP_272180944.1">
    <property type="nucleotide sequence ID" value="NZ_JAQOMS010000002.1"/>
</dbReference>
<dbReference type="PROSITE" id="PS50887">
    <property type="entry name" value="GGDEF"/>
    <property type="match status" value="1"/>
</dbReference>
<dbReference type="SMART" id="SM00267">
    <property type="entry name" value="GGDEF"/>
    <property type="match status" value="1"/>
</dbReference>
<dbReference type="InterPro" id="IPR052163">
    <property type="entry name" value="DGC-Regulatory_Protein"/>
</dbReference>
<dbReference type="NCBIfam" id="TIGR00254">
    <property type="entry name" value="GGDEF"/>
    <property type="match status" value="1"/>
</dbReference>
<dbReference type="InterPro" id="IPR000700">
    <property type="entry name" value="PAS-assoc_C"/>
</dbReference>
<name>A0ABT5FDB2_9GAMM</name>
<dbReference type="Pfam" id="PF00990">
    <property type="entry name" value="GGDEF"/>
    <property type="match status" value="1"/>
</dbReference>
<feature type="domain" description="PAC" evidence="1">
    <location>
        <begin position="1"/>
        <end position="38"/>
    </location>
</feature>
<dbReference type="PANTHER" id="PTHR46663">
    <property type="entry name" value="DIGUANYLATE CYCLASE DGCT-RELATED"/>
    <property type="match status" value="1"/>
</dbReference>
<reference evidence="3 4" key="1">
    <citation type="submission" date="2023-01" db="EMBL/GenBank/DDBJ databases">
        <title>Psychrosphaera sp. nov., isolated from marine algae.</title>
        <authorList>
            <person name="Bayburt H."/>
            <person name="Choi B.J."/>
            <person name="Kim J.M."/>
            <person name="Choi D.G."/>
            <person name="Jeon C.O."/>
        </authorList>
    </citation>
    <scope>NUCLEOTIDE SEQUENCE [LARGE SCALE GENOMIC DNA]</scope>
    <source>
        <strain evidence="3 4">G1-22</strain>
    </source>
</reference>
<comment type="caution">
    <text evidence="3">The sequence shown here is derived from an EMBL/GenBank/DDBJ whole genome shotgun (WGS) entry which is preliminary data.</text>
</comment>
<organism evidence="3 4">
    <name type="scientific">Psychrosphaera algicola</name>
    <dbReference type="NCBI Taxonomy" id="3023714"/>
    <lineage>
        <taxon>Bacteria</taxon>
        <taxon>Pseudomonadati</taxon>
        <taxon>Pseudomonadota</taxon>
        <taxon>Gammaproteobacteria</taxon>
        <taxon>Alteromonadales</taxon>
        <taxon>Pseudoalteromonadaceae</taxon>
        <taxon>Psychrosphaera</taxon>
    </lineage>
</organism>
<accession>A0ABT5FDB2</accession>
<dbReference type="SUPFAM" id="SSF55073">
    <property type="entry name" value="Nucleotide cyclase"/>
    <property type="match status" value="1"/>
</dbReference>
<dbReference type="Proteomes" id="UP001528411">
    <property type="component" value="Unassembled WGS sequence"/>
</dbReference>
<evidence type="ECO:0000259" key="1">
    <source>
        <dbReference type="PROSITE" id="PS50113"/>
    </source>
</evidence>
<dbReference type="EMBL" id="JAQOMS010000002">
    <property type="protein sequence ID" value="MDC2889525.1"/>
    <property type="molecule type" value="Genomic_DNA"/>
</dbReference>
<protein>
    <submittedName>
        <fullName evidence="3">GGDEF domain-containing protein</fullName>
    </submittedName>
</protein>
<dbReference type="InterPro" id="IPR000160">
    <property type="entry name" value="GGDEF_dom"/>
</dbReference>
<dbReference type="PANTHER" id="PTHR46663:SF2">
    <property type="entry name" value="GGDEF DOMAIN-CONTAINING PROTEIN"/>
    <property type="match status" value="1"/>
</dbReference>
<dbReference type="CDD" id="cd01949">
    <property type="entry name" value="GGDEF"/>
    <property type="match status" value="1"/>
</dbReference>
<proteinExistence type="predicted"/>
<sequence>MYTTYLPHISKTTGEVVGMIVMAKDVTEFKRAEGLLSKSANTDALTNIPNRLFLENKLSKLTKSTARRSDRFALMFCDLDGFKQVNDTYGHAVGDKILYQVANRLNKLVRDEDILARYGGDEFAILITPLLDEQIISIIQNKIEAVISKPFDISGNKISLGMSIGVAIYPDVATSKEALFEIADQRMYSCKNAKI</sequence>
<evidence type="ECO:0000313" key="4">
    <source>
        <dbReference type="Proteomes" id="UP001528411"/>
    </source>
</evidence>
<feature type="domain" description="GGDEF" evidence="2">
    <location>
        <begin position="70"/>
        <end position="195"/>
    </location>
</feature>
<gene>
    <name evidence="3" type="ORF">PN838_13010</name>
</gene>
<dbReference type="InterPro" id="IPR043128">
    <property type="entry name" value="Rev_trsase/Diguanyl_cyclase"/>
</dbReference>